<evidence type="ECO:0000313" key="1">
    <source>
        <dbReference type="EMBL" id="MBV3382992.1"/>
    </source>
</evidence>
<dbReference type="InterPro" id="IPR006379">
    <property type="entry name" value="HAD-SF_hydro_IIB"/>
</dbReference>
<dbReference type="GO" id="GO:0000287">
    <property type="term" value="F:magnesium ion binding"/>
    <property type="evidence" value="ECO:0007669"/>
    <property type="project" value="TreeGrafter"/>
</dbReference>
<dbReference type="RefSeq" id="WP_217747789.1">
    <property type="nucleotide sequence ID" value="NZ_JAHOEB010000039.1"/>
</dbReference>
<keyword evidence="4" id="KW-1185">Reference proteome</keyword>
<dbReference type="PANTHER" id="PTHR10000:SF25">
    <property type="entry name" value="PHOSPHATASE YKRA-RELATED"/>
    <property type="match status" value="1"/>
</dbReference>
<dbReference type="GO" id="GO:0005829">
    <property type="term" value="C:cytosol"/>
    <property type="evidence" value="ECO:0007669"/>
    <property type="project" value="TreeGrafter"/>
</dbReference>
<keyword evidence="1" id="KW-0378">Hydrolase</keyword>
<sequence length="258" mass="29330">MDKKYFFFDIDGTLTDIQTGIPVPSALETIKKLQDKGHFVAIATGRAYYKTKDTAKMLGIHNLVSNGGAALIYNDELVTNSPLDREKALALIHEADEKGFGILIAVNDSIDVVMKDERFIEQVGERQEPTRYILDKSLNYDDLKDIYKIYIAIPEDKEEELTLRDTVGHIRFVPPYLTYQHDAKEKGIIKMMEYLKADIKDVVVFGDGENDLVMFKKEWTSIAMGNGVEDLKKKADFVTKDSTDDGVEYACRHFGWID</sequence>
<dbReference type="Proteomes" id="UP001197492">
    <property type="component" value="Unassembled WGS sequence"/>
</dbReference>
<proteinExistence type="predicted"/>
<evidence type="ECO:0000313" key="2">
    <source>
        <dbReference type="EMBL" id="MBV3392999.1"/>
    </source>
</evidence>
<evidence type="ECO:0000313" key="4">
    <source>
        <dbReference type="Proteomes" id="UP001197492"/>
    </source>
</evidence>
<organism evidence="1 3">
    <name type="scientific">Catenibacterium mitsuokai</name>
    <dbReference type="NCBI Taxonomy" id="100886"/>
    <lineage>
        <taxon>Bacteria</taxon>
        <taxon>Bacillati</taxon>
        <taxon>Bacillota</taxon>
        <taxon>Erysipelotrichia</taxon>
        <taxon>Erysipelotrichales</taxon>
        <taxon>Coprobacillaceae</taxon>
        <taxon>Catenibacterium</taxon>
    </lineage>
</organism>
<dbReference type="GO" id="GO:0016791">
    <property type="term" value="F:phosphatase activity"/>
    <property type="evidence" value="ECO:0007669"/>
    <property type="project" value="TreeGrafter"/>
</dbReference>
<reference evidence="1 4" key="1">
    <citation type="submission" date="2021-06" db="EMBL/GenBank/DDBJ databases">
        <title>Collection of gut derived symbiotic bacterial strains cultured from healthy donors.</title>
        <authorList>
            <person name="Lin H."/>
            <person name="Littmann E."/>
            <person name="Pamer E.G."/>
        </authorList>
    </citation>
    <scope>NUCLEOTIDE SEQUENCE</scope>
    <source>
        <strain evidence="2 4">MSK.21.70</strain>
        <strain evidence="1">MSK.21.82</strain>
    </source>
</reference>
<evidence type="ECO:0000313" key="3">
    <source>
        <dbReference type="Proteomes" id="UP001196408"/>
    </source>
</evidence>
<name>A0AAW4MYF4_9FIRM</name>
<dbReference type="Proteomes" id="UP001196408">
    <property type="component" value="Unassembled WGS sequence"/>
</dbReference>
<dbReference type="AlphaFoldDB" id="A0AAW4MYF4"/>
<dbReference type="NCBIfam" id="TIGR01484">
    <property type="entry name" value="HAD-SF-IIB"/>
    <property type="match status" value="1"/>
</dbReference>
<gene>
    <name evidence="1" type="ORF">KSV97_07130</name>
    <name evidence="2" type="ORF">KSW06_06980</name>
</gene>
<dbReference type="EMBL" id="JAHOEL010000039">
    <property type="protein sequence ID" value="MBV3392999.1"/>
    <property type="molecule type" value="Genomic_DNA"/>
</dbReference>
<dbReference type="PANTHER" id="PTHR10000">
    <property type="entry name" value="PHOSPHOSERINE PHOSPHATASE"/>
    <property type="match status" value="1"/>
</dbReference>
<comment type="caution">
    <text evidence="1">The sequence shown here is derived from an EMBL/GenBank/DDBJ whole genome shotgun (WGS) entry which is preliminary data.</text>
</comment>
<dbReference type="Pfam" id="PF08282">
    <property type="entry name" value="Hydrolase_3"/>
    <property type="match status" value="1"/>
</dbReference>
<dbReference type="EMBL" id="JAHOEF010000041">
    <property type="protein sequence ID" value="MBV3382992.1"/>
    <property type="molecule type" value="Genomic_DNA"/>
</dbReference>
<protein>
    <submittedName>
        <fullName evidence="1">HAD-IIB family hydrolase</fullName>
    </submittedName>
</protein>
<accession>A0AAW4MYF4</accession>